<name>A0A1M6Y9X0_9GAMM</name>
<keyword evidence="1" id="KW-0804">Transcription</keyword>
<accession>A0A1M6Y9X0</accession>
<dbReference type="AlphaFoldDB" id="A0A1M6Y9X0"/>
<dbReference type="Gene3D" id="3.30.70.370">
    <property type="match status" value="1"/>
</dbReference>
<keyword evidence="1" id="KW-0240">DNA-directed RNA polymerase</keyword>
<dbReference type="RefSeq" id="WP_082920069.1">
    <property type="nucleotide sequence ID" value="NZ_BDEO01000014.1"/>
</dbReference>
<evidence type="ECO:0000313" key="1">
    <source>
        <dbReference type="EMBL" id="SHL15096.1"/>
    </source>
</evidence>
<dbReference type="EMBL" id="FRAL01000008">
    <property type="protein sequence ID" value="SHL15096.1"/>
    <property type="molecule type" value="Genomic_DNA"/>
</dbReference>
<gene>
    <name evidence="1" type="ORF">SAMN05192556_108109</name>
</gene>
<dbReference type="Proteomes" id="UP000184248">
    <property type="component" value="Unassembled WGS sequence"/>
</dbReference>
<sequence>MLREAFIEMYTEQDVLADFKEELEEQLPEDVELPDLPKKGSLDLEQVMESDFFFA</sequence>
<evidence type="ECO:0000313" key="2">
    <source>
        <dbReference type="Proteomes" id="UP000184248"/>
    </source>
</evidence>
<proteinExistence type="predicted"/>
<protein>
    <submittedName>
        <fullName evidence="1">DNA-directed RNA polymerase</fullName>
    </submittedName>
</protein>
<dbReference type="SUPFAM" id="SSF56672">
    <property type="entry name" value="DNA/RNA polymerases"/>
    <property type="match status" value="1"/>
</dbReference>
<dbReference type="InterPro" id="IPR043502">
    <property type="entry name" value="DNA/RNA_pol_sf"/>
</dbReference>
<keyword evidence="2" id="KW-1185">Reference proteome</keyword>
<organism evidence="1 2">
    <name type="scientific">Halomonas caseinilytica</name>
    <dbReference type="NCBI Taxonomy" id="438744"/>
    <lineage>
        <taxon>Bacteria</taxon>
        <taxon>Pseudomonadati</taxon>
        <taxon>Pseudomonadota</taxon>
        <taxon>Gammaproteobacteria</taxon>
        <taxon>Oceanospirillales</taxon>
        <taxon>Halomonadaceae</taxon>
        <taxon>Halomonas</taxon>
    </lineage>
</organism>
<reference evidence="2" key="1">
    <citation type="submission" date="2016-11" db="EMBL/GenBank/DDBJ databases">
        <authorList>
            <person name="Varghese N."/>
            <person name="Submissions S."/>
        </authorList>
    </citation>
    <scope>NUCLEOTIDE SEQUENCE [LARGE SCALE GENOMIC DNA]</scope>
    <source>
        <strain evidence="2">ALO Sharm</strain>
    </source>
</reference>
<dbReference type="GO" id="GO:0000428">
    <property type="term" value="C:DNA-directed RNA polymerase complex"/>
    <property type="evidence" value="ECO:0007669"/>
    <property type="project" value="UniProtKB-KW"/>
</dbReference>